<reference evidence="2" key="1">
    <citation type="submission" date="2022-07" db="EMBL/GenBank/DDBJ databases">
        <title>Chromosome-level genome of Muraenolepis orangiensis.</title>
        <authorList>
            <person name="Kim J."/>
        </authorList>
    </citation>
    <scope>NUCLEOTIDE SEQUENCE</scope>
    <source>
        <strain evidence="2">KU_S4_2022</strain>
        <tissue evidence="2">Muscle</tissue>
    </source>
</reference>
<evidence type="ECO:0000313" key="3">
    <source>
        <dbReference type="Proteomes" id="UP001148018"/>
    </source>
</evidence>
<protein>
    <recommendedName>
        <fullName evidence="1">Ig-like domain-containing protein</fullName>
    </recommendedName>
</protein>
<dbReference type="EMBL" id="JANIIK010000680">
    <property type="protein sequence ID" value="KAJ3582845.1"/>
    <property type="molecule type" value="Genomic_DNA"/>
</dbReference>
<comment type="caution">
    <text evidence="2">The sequence shown here is derived from an EMBL/GenBank/DDBJ whole genome shotgun (WGS) entry which is preliminary data.</text>
</comment>
<proteinExistence type="predicted"/>
<accession>A0A9Q0D9F2</accession>
<dbReference type="Proteomes" id="UP001148018">
    <property type="component" value="Unassembled WGS sequence"/>
</dbReference>
<dbReference type="AlphaFoldDB" id="A0A9Q0D9F2"/>
<keyword evidence="3" id="KW-1185">Reference proteome</keyword>
<dbReference type="PROSITE" id="PS50835">
    <property type="entry name" value="IG_LIKE"/>
    <property type="match status" value="1"/>
</dbReference>
<gene>
    <name evidence="2" type="ORF">NHX12_000185</name>
</gene>
<organism evidence="2 3">
    <name type="scientific">Muraenolepis orangiensis</name>
    <name type="common">Patagonian moray cod</name>
    <dbReference type="NCBI Taxonomy" id="630683"/>
    <lineage>
        <taxon>Eukaryota</taxon>
        <taxon>Metazoa</taxon>
        <taxon>Chordata</taxon>
        <taxon>Craniata</taxon>
        <taxon>Vertebrata</taxon>
        <taxon>Euteleostomi</taxon>
        <taxon>Actinopterygii</taxon>
        <taxon>Neopterygii</taxon>
        <taxon>Teleostei</taxon>
        <taxon>Neoteleostei</taxon>
        <taxon>Acanthomorphata</taxon>
        <taxon>Zeiogadaria</taxon>
        <taxon>Gadariae</taxon>
        <taxon>Gadiformes</taxon>
        <taxon>Muraenolepidoidei</taxon>
        <taxon>Muraenolepididae</taxon>
        <taxon>Muraenolepis</taxon>
    </lineage>
</organism>
<evidence type="ECO:0000313" key="2">
    <source>
        <dbReference type="EMBL" id="KAJ3582845.1"/>
    </source>
</evidence>
<sequence>MPQMGALCNWKPAVVLPPSSRVPGAALAHPALQRPGQRQLLTALRCASLSDPVAPVNLTWIADPPAAFRTGAEGREAGLLSAFLLASSAVGGPEREVRYTCRAANARESAAQTLAVGCGDGPEAPPAYVTSGLRLSDVAPGGSGSKT</sequence>
<dbReference type="OrthoDB" id="8958824at2759"/>
<name>A0A9Q0D9F2_9TELE</name>
<feature type="domain" description="Ig-like" evidence="1">
    <location>
        <begin position="12"/>
        <end position="117"/>
    </location>
</feature>
<evidence type="ECO:0000259" key="1">
    <source>
        <dbReference type="PROSITE" id="PS50835"/>
    </source>
</evidence>
<dbReference type="InterPro" id="IPR007110">
    <property type="entry name" value="Ig-like_dom"/>
</dbReference>